<feature type="transmembrane region" description="Helical" evidence="5">
    <location>
        <begin position="182"/>
        <end position="204"/>
    </location>
</feature>
<dbReference type="InterPro" id="IPR020846">
    <property type="entry name" value="MFS_dom"/>
</dbReference>
<dbReference type="InterPro" id="IPR011701">
    <property type="entry name" value="MFS"/>
</dbReference>
<keyword evidence="8" id="KW-1185">Reference proteome</keyword>
<dbReference type="Gene3D" id="1.20.1720.10">
    <property type="entry name" value="Multidrug resistance protein D"/>
    <property type="match status" value="1"/>
</dbReference>
<name>A0ABV3SXK7_9ACTN</name>
<keyword evidence="2 5" id="KW-0812">Transmembrane</keyword>
<feature type="transmembrane region" description="Helical" evidence="5">
    <location>
        <begin position="317"/>
        <end position="338"/>
    </location>
</feature>
<feature type="transmembrane region" description="Helical" evidence="5">
    <location>
        <begin position="350"/>
        <end position="373"/>
    </location>
</feature>
<evidence type="ECO:0000256" key="1">
    <source>
        <dbReference type="ARBA" id="ARBA00004651"/>
    </source>
</evidence>
<gene>
    <name evidence="7" type="ORF">AB3X52_06110</name>
</gene>
<dbReference type="SUPFAM" id="SSF103473">
    <property type="entry name" value="MFS general substrate transporter"/>
    <property type="match status" value="1"/>
</dbReference>
<keyword evidence="4 5" id="KW-0472">Membrane</keyword>
<feature type="transmembrane region" description="Helical" evidence="5">
    <location>
        <begin position="426"/>
        <end position="446"/>
    </location>
</feature>
<evidence type="ECO:0000256" key="5">
    <source>
        <dbReference type="SAM" id="Phobius"/>
    </source>
</evidence>
<feature type="transmembrane region" description="Helical" evidence="5">
    <location>
        <begin position="283"/>
        <end position="311"/>
    </location>
</feature>
<keyword evidence="3 5" id="KW-1133">Transmembrane helix</keyword>
<dbReference type="PROSITE" id="PS50850">
    <property type="entry name" value="MFS"/>
    <property type="match status" value="1"/>
</dbReference>
<sequence length="476" mass="49031">MSEETAEAEQRTSSDADGPDPRRWRILGVSLLVGFMALLDVSIVNVAVPSMQEGLHTSAGTVQWVVSGYALTFGLTLVAGGRLGDAYGRRRLMLVGLVGFTCSSAFVGLAPSAGVVVAARLLQGATAGLLTPQNSGLIQQLFRGPERGRAFGLFGFTVSVSSAVGPVLGGLILSIAGPENGWRYLFLINLPLGLVALVLVARLVPGRAAAAGDARIDVVGAALLGATVITVLFPVVSVEGERYWPLALLVLAPVCGWGFVRWERRAVARGRPPLLDVSLLRRVRGYAGGLAIGGLYFTGFTGTLLVTSYYLQDALGFGPLHAGLLLSPFAVGAALSAPAAGRVVNDVGRLITVIALTVVALGVAVTALALPLLSPGHLWWVSVPALLVAGLGGGAVVSPNMVLSLDQVPPRMGGAAGGALQTGQRIGSSVGAALMMTVYTFAGLHVAESQALRIALLSAVLLLLAALVMAVRDWRS</sequence>
<proteinExistence type="predicted"/>
<dbReference type="Proteomes" id="UP001556631">
    <property type="component" value="Unassembled WGS sequence"/>
</dbReference>
<feature type="transmembrane region" description="Helical" evidence="5">
    <location>
        <begin position="243"/>
        <end position="262"/>
    </location>
</feature>
<reference evidence="7 8" key="1">
    <citation type="submission" date="2024-07" db="EMBL/GenBank/DDBJ databases">
        <authorList>
            <person name="Lee S."/>
            <person name="Kang M."/>
        </authorList>
    </citation>
    <scope>NUCLEOTIDE SEQUENCE [LARGE SCALE GENOMIC DNA]</scope>
    <source>
        <strain evidence="7 8">DS6</strain>
    </source>
</reference>
<dbReference type="CDD" id="cd17321">
    <property type="entry name" value="MFS_MMR_MDR_like"/>
    <property type="match status" value="1"/>
</dbReference>
<feature type="transmembrane region" description="Helical" evidence="5">
    <location>
        <begin position="216"/>
        <end position="237"/>
    </location>
</feature>
<feature type="transmembrane region" description="Helical" evidence="5">
    <location>
        <begin position="26"/>
        <end position="48"/>
    </location>
</feature>
<dbReference type="RefSeq" id="WP_367992334.1">
    <property type="nucleotide sequence ID" value="NZ_JBFPJR010000008.1"/>
</dbReference>
<dbReference type="EMBL" id="JBFPJR010000008">
    <property type="protein sequence ID" value="MEX0427189.1"/>
    <property type="molecule type" value="Genomic_DNA"/>
</dbReference>
<dbReference type="PANTHER" id="PTHR42718">
    <property type="entry name" value="MAJOR FACILITATOR SUPERFAMILY MULTIDRUG TRANSPORTER MFSC"/>
    <property type="match status" value="1"/>
</dbReference>
<comment type="subcellular location">
    <subcellularLocation>
        <location evidence="1">Cell membrane</location>
        <topology evidence="1">Multi-pass membrane protein</topology>
    </subcellularLocation>
</comment>
<dbReference type="Gene3D" id="1.20.1250.20">
    <property type="entry name" value="MFS general substrate transporter like domains"/>
    <property type="match status" value="1"/>
</dbReference>
<dbReference type="InterPro" id="IPR036259">
    <property type="entry name" value="MFS_trans_sf"/>
</dbReference>
<evidence type="ECO:0000256" key="4">
    <source>
        <dbReference type="ARBA" id="ARBA00023136"/>
    </source>
</evidence>
<organism evidence="7 8">
    <name type="scientific">Nocardioides eburneus</name>
    <dbReference type="NCBI Taxonomy" id="3231482"/>
    <lineage>
        <taxon>Bacteria</taxon>
        <taxon>Bacillati</taxon>
        <taxon>Actinomycetota</taxon>
        <taxon>Actinomycetes</taxon>
        <taxon>Propionibacteriales</taxon>
        <taxon>Nocardioidaceae</taxon>
        <taxon>Nocardioides</taxon>
    </lineage>
</organism>
<feature type="transmembrane region" description="Helical" evidence="5">
    <location>
        <begin position="60"/>
        <end position="80"/>
    </location>
</feature>
<feature type="transmembrane region" description="Helical" evidence="5">
    <location>
        <begin position="379"/>
        <end position="405"/>
    </location>
</feature>
<evidence type="ECO:0000313" key="8">
    <source>
        <dbReference type="Proteomes" id="UP001556631"/>
    </source>
</evidence>
<evidence type="ECO:0000259" key="6">
    <source>
        <dbReference type="PROSITE" id="PS50850"/>
    </source>
</evidence>
<feature type="domain" description="Major facilitator superfamily (MFS) profile" evidence="6">
    <location>
        <begin position="26"/>
        <end position="476"/>
    </location>
</feature>
<protein>
    <submittedName>
        <fullName evidence="7">MFS transporter</fullName>
    </submittedName>
</protein>
<accession>A0ABV3SXK7</accession>
<dbReference type="PRINTS" id="PR01036">
    <property type="entry name" value="TCRTETB"/>
</dbReference>
<evidence type="ECO:0000256" key="3">
    <source>
        <dbReference type="ARBA" id="ARBA00022989"/>
    </source>
</evidence>
<dbReference type="PANTHER" id="PTHR42718:SF39">
    <property type="entry name" value="ACTINORHODIN TRANSPORTER-RELATED"/>
    <property type="match status" value="1"/>
</dbReference>
<feature type="transmembrane region" description="Helical" evidence="5">
    <location>
        <begin position="150"/>
        <end position="176"/>
    </location>
</feature>
<evidence type="ECO:0000313" key="7">
    <source>
        <dbReference type="EMBL" id="MEX0427189.1"/>
    </source>
</evidence>
<feature type="transmembrane region" description="Helical" evidence="5">
    <location>
        <begin position="117"/>
        <end position="138"/>
    </location>
</feature>
<evidence type="ECO:0000256" key="2">
    <source>
        <dbReference type="ARBA" id="ARBA00022692"/>
    </source>
</evidence>
<comment type="caution">
    <text evidence="7">The sequence shown here is derived from an EMBL/GenBank/DDBJ whole genome shotgun (WGS) entry which is preliminary data.</text>
</comment>
<dbReference type="Pfam" id="PF07690">
    <property type="entry name" value="MFS_1"/>
    <property type="match status" value="1"/>
</dbReference>
<feature type="transmembrane region" description="Helical" evidence="5">
    <location>
        <begin position="92"/>
        <end position="111"/>
    </location>
</feature>
<feature type="transmembrane region" description="Helical" evidence="5">
    <location>
        <begin position="452"/>
        <end position="471"/>
    </location>
</feature>